<evidence type="ECO:0000313" key="3">
    <source>
        <dbReference type="Proteomes" id="UP000053890"/>
    </source>
</evidence>
<feature type="compositionally biased region" description="Acidic residues" evidence="1">
    <location>
        <begin position="442"/>
        <end position="468"/>
    </location>
</feature>
<evidence type="ECO:0000256" key="1">
    <source>
        <dbReference type="SAM" id="MobiDB-lite"/>
    </source>
</evidence>
<gene>
    <name evidence="2" type="ORF">RHOBADRAFT_43638</name>
</gene>
<organism evidence="2 3">
    <name type="scientific">Rhodotorula graminis (strain WP1)</name>
    <dbReference type="NCBI Taxonomy" id="578459"/>
    <lineage>
        <taxon>Eukaryota</taxon>
        <taxon>Fungi</taxon>
        <taxon>Dikarya</taxon>
        <taxon>Basidiomycota</taxon>
        <taxon>Pucciniomycotina</taxon>
        <taxon>Microbotryomycetes</taxon>
        <taxon>Sporidiobolales</taxon>
        <taxon>Sporidiobolaceae</taxon>
        <taxon>Rhodotorula</taxon>
    </lineage>
</organism>
<keyword evidence="3" id="KW-1185">Reference proteome</keyword>
<dbReference type="GeneID" id="28974706"/>
<evidence type="ECO:0000313" key="2">
    <source>
        <dbReference type="EMBL" id="KPV75149.1"/>
    </source>
</evidence>
<sequence length="506" mass="56492">MSGPLNPTAAPFVPATPSPPSLDTLTVAEDPPVAPWHRLPVELKRKIVDEVLKQYEPDQVEPDAVDKADKAVGFFARRRALWAAADDAANEKRRELERLQAVSRDFRSICEPLLWQRIMIEDLCPARLDNLLDVIPPHASLVRCIDLTFFNDEYGDHKRSDLNVRSEVRRRVRELLGHCVGLQELILDEMVLELSAVVASGLRIVDLRTGGLLVADLDGVLAALSKQASLESLGLRVDEGSDELRVALVGDIVSRLSSLKHLQIVGDDIFDERCLELAPGAVVTARLESLELYGLCARFDFAALQAFVALFSTSLVDLRLELQSGLAEQWSVPSSTPDFRLPHLTSLALGSDFDSAFFLRLDLPSLSFFRLELFPSLGENIADLVAFLRTHARTLKHVHLAHNSIAPEVSNGELDSIGLFEADIEEVKRVCLDIECEFSIGDADDDGEDDDGEDDDREDDSDSYDSEYEQAQREAMEMVESDEETVWFRYRFELYESEDSFSSQSS</sequence>
<dbReference type="InterPro" id="IPR032675">
    <property type="entry name" value="LRR_dom_sf"/>
</dbReference>
<evidence type="ECO:0008006" key="4">
    <source>
        <dbReference type="Google" id="ProtNLM"/>
    </source>
</evidence>
<dbReference type="EMBL" id="KQ474078">
    <property type="protein sequence ID" value="KPV75149.1"/>
    <property type="molecule type" value="Genomic_DNA"/>
</dbReference>
<dbReference type="AlphaFoldDB" id="A0A194S3Q0"/>
<proteinExistence type="predicted"/>
<dbReference type="OrthoDB" id="10553037at2759"/>
<protein>
    <recommendedName>
        <fullName evidence="4">F-box domain-containing protein</fullName>
    </recommendedName>
</protein>
<dbReference type="Gene3D" id="3.80.10.10">
    <property type="entry name" value="Ribonuclease Inhibitor"/>
    <property type="match status" value="1"/>
</dbReference>
<feature type="region of interest" description="Disordered" evidence="1">
    <location>
        <begin position="1"/>
        <end position="28"/>
    </location>
</feature>
<dbReference type="SUPFAM" id="SSF52047">
    <property type="entry name" value="RNI-like"/>
    <property type="match status" value="1"/>
</dbReference>
<accession>A0A194S3Q0</accession>
<name>A0A194S3Q0_RHOGW</name>
<reference evidence="2 3" key="1">
    <citation type="journal article" date="2015" name="Front. Microbiol.">
        <title>Genome sequence of the plant growth promoting endophytic yeast Rhodotorula graminis WP1.</title>
        <authorList>
            <person name="Firrincieli A."/>
            <person name="Otillar R."/>
            <person name="Salamov A."/>
            <person name="Schmutz J."/>
            <person name="Khan Z."/>
            <person name="Redman R.S."/>
            <person name="Fleck N.D."/>
            <person name="Lindquist E."/>
            <person name="Grigoriev I.V."/>
            <person name="Doty S.L."/>
        </authorList>
    </citation>
    <scope>NUCLEOTIDE SEQUENCE [LARGE SCALE GENOMIC DNA]</scope>
    <source>
        <strain evidence="2 3">WP1</strain>
    </source>
</reference>
<feature type="region of interest" description="Disordered" evidence="1">
    <location>
        <begin position="440"/>
        <end position="479"/>
    </location>
</feature>
<dbReference type="RefSeq" id="XP_018271198.1">
    <property type="nucleotide sequence ID" value="XM_018414258.1"/>
</dbReference>
<dbReference type="Proteomes" id="UP000053890">
    <property type="component" value="Unassembled WGS sequence"/>
</dbReference>